<dbReference type="InterPro" id="IPR019734">
    <property type="entry name" value="TPR_rpt"/>
</dbReference>
<dbReference type="SUPFAM" id="SSF48452">
    <property type="entry name" value="TPR-like"/>
    <property type="match status" value="1"/>
</dbReference>
<accession>A0A2S7I3Y6</accession>
<dbReference type="Pfam" id="PF13181">
    <property type="entry name" value="TPR_8"/>
    <property type="match status" value="1"/>
</dbReference>
<dbReference type="AlphaFoldDB" id="A0A2S7I3Y6"/>
<organism evidence="2 3">
    <name type="scientific">Cloacibacterium normanense</name>
    <dbReference type="NCBI Taxonomy" id="237258"/>
    <lineage>
        <taxon>Bacteria</taxon>
        <taxon>Pseudomonadati</taxon>
        <taxon>Bacteroidota</taxon>
        <taxon>Flavobacteriia</taxon>
        <taxon>Flavobacteriales</taxon>
        <taxon>Weeksellaceae</taxon>
    </lineage>
</organism>
<comment type="caution">
    <text evidence="2">The sequence shown here is derived from an EMBL/GenBank/DDBJ whole genome shotgun (WGS) entry which is preliminary data.</text>
</comment>
<feature type="chain" id="PRO_5015665363" description="Tetratricopeptide repeat family protein" evidence="1">
    <location>
        <begin position="27"/>
        <end position="553"/>
    </location>
</feature>
<evidence type="ECO:0000313" key="2">
    <source>
        <dbReference type="EMBL" id="PPZ91273.1"/>
    </source>
</evidence>
<proteinExistence type="predicted"/>
<feature type="signal peptide" evidence="1">
    <location>
        <begin position="1"/>
        <end position="26"/>
    </location>
</feature>
<evidence type="ECO:0000256" key="1">
    <source>
        <dbReference type="SAM" id="SignalP"/>
    </source>
</evidence>
<evidence type="ECO:0000313" key="3">
    <source>
        <dbReference type="Proteomes" id="UP000238565"/>
    </source>
</evidence>
<keyword evidence="1" id="KW-0732">Signal</keyword>
<protein>
    <recommendedName>
        <fullName evidence="4">Tetratricopeptide repeat family protein</fullName>
    </recommendedName>
</protein>
<dbReference type="SUPFAM" id="SSF81901">
    <property type="entry name" value="HCP-like"/>
    <property type="match status" value="1"/>
</dbReference>
<dbReference type="PANTHER" id="PTHR12558:SF13">
    <property type="entry name" value="CELL DIVISION CYCLE PROTEIN 27 HOMOLOG"/>
    <property type="match status" value="1"/>
</dbReference>
<dbReference type="Gene3D" id="1.25.40.10">
    <property type="entry name" value="Tetratricopeptide repeat domain"/>
    <property type="match status" value="3"/>
</dbReference>
<sequence length="553" mass="61620">MKYRFGLPKKIVFGAAATFLLSFASAQTVSEGIINLDSHKYAKAKEVFNQMIAKSPTAENYYYLGYSYLSQFEPNFELAKENFDKGLAIDSKSYLNKIGLATIKLGKGQKASAITELTQVAKESKEKDAEVLYRIGEALTMFENNNDPALAITYINKAIEKAQKYGVPAYYYYTLGDAYRLTRDPGNAMTAYDRASEVAKNKASVFYRMATLWMAAKQYKKAEENIVKAINTDATYAPAYKAQAQYNKIFQRHEETTQSLINYTKYADEDPSTALEIAKLYFINSDFAESKATLDKVFDKVNDPIKFKLRAYLQYNENDFVNAKTNLETYYAKVEQSRIIPSDAGLEAVIYAGLASKEADAAAKAALMQKANEKLAVVKAAKDDTLDWDSEFAKASSGAAELQAKADAGPSNDNIVALKKQVAANKEDTTALFNLAMAYQEVSNWDGAALAWQKMNDLLPTWEPAYYSKGYALQQAGYKELAAVAFQKYIDVALTKTPAEQQALQETLFGAYYSVAYLLHTTDKVKANEALQKALAMKPNDHNSLLLQKELMK</sequence>
<dbReference type="EMBL" id="PTPZ01000005">
    <property type="protein sequence ID" value="PPZ91273.1"/>
    <property type="molecule type" value="Genomic_DNA"/>
</dbReference>
<dbReference type="Proteomes" id="UP000238565">
    <property type="component" value="Unassembled WGS sequence"/>
</dbReference>
<dbReference type="SMART" id="SM00028">
    <property type="entry name" value="TPR"/>
    <property type="match status" value="6"/>
</dbReference>
<name>A0A2S7I3Y6_9FLAO</name>
<reference evidence="2 3" key="1">
    <citation type="submission" date="2018-02" db="EMBL/GenBank/DDBJ databases">
        <title>Draft genome sequence of bacterial isolates from marine environment.</title>
        <authorList>
            <person name="Singh S.K."/>
            <person name="Hill R."/>
            <person name="Major S."/>
            <person name="Cai H."/>
            <person name="Li Y."/>
        </authorList>
    </citation>
    <scope>NUCLEOTIDE SEQUENCE [LARGE SCALE GENOMIC DNA]</scope>
    <source>
        <strain evidence="2 3">IMET F</strain>
    </source>
</reference>
<dbReference type="InterPro" id="IPR011990">
    <property type="entry name" value="TPR-like_helical_dom_sf"/>
</dbReference>
<evidence type="ECO:0008006" key="4">
    <source>
        <dbReference type="Google" id="ProtNLM"/>
    </source>
</evidence>
<dbReference type="PANTHER" id="PTHR12558">
    <property type="entry name" value="CELL DIVISION CYCLE 16,23,27"/>
    <property type="match status" value="1"/>
</dbReference>
<dbReference type="RefSeq" id="WP_104793950.1">
    <property type="nucleotide sequence ID" value="NZ_PTPZ01000005.1"/>
</dbReference>
<gene>
    <name evidence="2" type="ORF">C3729_09685</name>
</gene>